<dbReference type="RefSeq" id="WP_135078759.1">
    <property type="nucleotide sequence ID" value="NZ_CP038267.1"/>
</dbReference>
<evidence type="ECO:0000313" key="2">
    <source>
        <dbReference type="EMBL" id="QBR93381.1"/>
    </source>
</evidence>
<evidence type="ECO:0000256" key="1">
    <source>
        <dbReference type="SAM" id="MobiDB-lite"/>
    </source>
</evidence>
<dbReference type="AlphaFoldDB" id="A0A4P7GNN6"/>
<dbReference type="OrthoDB" id="5144031at2"/>
<proteinExistence type="predicted"/>
<evidence type="ECO:0000313" key="3">
    <source>
        <dbReference type="Proteomes" id="UP000294894"/>
    </source>
</evidence>
<accession>A0A4P7GNN6</accession>
<sequence>MVERVVLHVGTMKSGTTYLQRVLDTGVLESAGGFYAGGSFKAQARAVDSLPQWTERRPPRAWRALAQRVQHRPGTAFYSHEFLSFASRKRVRRVVESFGGTPVDVVLTVRDQHSAIPAQWQTFVRNSGVATWEEYVRGLETVLEGGQRRRTPAETNYRRAQGVQQIVARWGGDPGVSSVAVALVPPPGSAPQLLWQRFCEAAGIEAPEPPDVGTRLNPSLGYASCEVVRLLNPSLAGMRRPEPARARRVVLGALLSPREPEARPVLDRTGGDLARELNQRILRVLERRGVRVVGSAGDLPVTGGEGEASSIPPPDPTELRRAAEHAWERCVPGVALPPGDVDDVVAELGRRLATRFGP</sequence>
<keyword evidence="3" id="KW-1185">Reference proteome</keyword>
<feature type="region of interest" description="Disordered" evidence="1">
    <location>
        <begin position="296"/>
        <end position="319"/>
    </location>
</feature>
<dbReference type="SUPFAM" id="SSF52540">
    <property type="entry name" value="P-loop containing nucleoside triphosphate hydrolases"/>
    <property type="match status" value="1"/>
</dbReference>
<evidence type="ECO:0008006" key="4">
    <source>
        <dbReference type="Google" id="ProtNLM"/>
    </source>
</evidence>
<protein>
    <recommendedName>
        <fullName evidence="4">Sulfotransferase family protein</fullName>
    </recommendedName>
</protein>
<dbReference type="InterPro" id="IPR027417">
    <property type="entry name" value="P-loop_NTPase"/>
</dbReference>
<gene>
    <name evidence="2" type="ORF">EXE57_14735</name>
</gene>
<reference evidence="2 3" key="1">
    <citation type="submission" date="2019-03" db="EMBL/GenBank/DDBJ databases">
        <title>Three New Species of Nocardioides, Nocardioides euryhalodurans sp. nov., Nocardioides seonyuensis sp. nov. and Nocardioides eburneoflavus sp. nov., Iolated from Soil.</title>
        <authorList>
            <person name="Roh S.G."/>
            <person name="Lee C."/>
            <person name="Kim M.-K."/>
            <person name="Kim S.B."/>
        </authorList>
    </citation>
    <scope>NUCLEOTIDE SEQUENCE [LARGE SCALE GENOMIC DNA]</scope>
    <source>
        <strain evidence="2 3">MMS17-SY117</strain>
    </source>
</reference>
<organism evidence="2 3">
    <name type="scientific">Nocardioides euryhalodurans</name>
    <dbReference type="NCBI Taxonomy" id="2518370"/>
    <lineage>
        <taxon>Bacteria</taxon>
        <taxon>Bacillati</taxon>
        <taxon>Actinomycetota</taxon>
        <taxon>Actinomycetes</taxon>
        <taxon>Propionibacteriales</taxon>
        <taxon>Nocardioidaceae</taxon>
        <taxon>Nocardioides</taxon>
    </lineage>
</organism>
<dbReference type="Proteomes" id="UP000294894">
    <property type="component" value="Chromosome"/>
</dbReference>
<name>A0A4P7GNN6_9ACTN</name>
<dbReference type="KEGG" id="noy:EXE57_14735"/>
<dbReference type="EMBL" id="CP038267">
    <property type="protein sequence ID" value="QBR93381.1"/>
    <property type="molecule type" value="Genomic_DNA"/>
</dbReference>